<gene>
    <name evidence="1" type="ORF">GM415_04450</name>
</gene>
<dbReference type="EMBL" id="CP046400">
    <property type="protein sequence ID" value="QGY39401.1"/>
    <property type="molecule type" value="Genomic_DNA"/>
</dbReference>
<dbReference type="Proteomes" id="UP000428328">
    <property type="component" value="Chromosome"/>
</dbReference>
<keyword evidence="2" id="KW-1185">Reference proteome</keyword>
<evidence type="ECO:0000313" key="2">
    <source>
        <dbReference type="Proteomes" id="UP000428328"/>
    </source>
</evidence>
<dbReference type="AlphaFoldDB" id="A0A6I6JBF8"/>
<reference evidence="1 2" key="1">
    <citation type="submission" date="2019-11" db="EMBL/GenBank/DDBJ databases">
        <authorList>
            <person name="Zheng R.K."/>
            <person name="Sun C.M."/>
        </authorList>
    </citation>
    <scope>NUCLEOTIDE SEQUENCE [LARGE SCALE GENOMIC DNA]</scope>
    <source>
        <strain evidence="1 2">SRB007</strain>
    </source>
</reference>
<name>A0A6I6JBF8_9BACT</name>
<sequence>MPTNIAMEILSAWKRKRNQNPSADQATLFKYILWERFADRMIADDEMEAMAHGATSLADLALRVLQREKPAMKEEPLSSSARTAIRQFFVMNYPEGL</sequence>
<evidence type="ECO:0000313" key="1">
    <source>
        <dbReference type="EMBL" id="QGY39401.1"/>
    </source>
</evidence>
<protein>
    <submittedName>
        <fullName evidence="1">Uncharacterized protein</fullName>
    </submittedName>
</protein>
<proteinExistence type="predicted"/>
<organism evidence="1 2">
    <name type="scientific">Pseudodesulfovibrio cashew</name>
    <dbReference type="NCBI Taxonomy" id="2678688"/>
    <lineage>
        <taxon>Bacteria</taxon>
        <taxon>Pseudomonadati</taxon>
        <taxon>Thermodesulfobacteriota</taxon>
        <taxon>Desulfovibrionia</taxon>
        <taxon>Desulfovibrionales</taxon>
        <taxon>Desulfovibrionaceae</taxon>
    </lineage>
</organism>
<dbReference type="KEGG" id="psel:GM415_04450"/>
<accession>A0A6I6JBF8</accession>
<dbReference type="RefSeq" id="WP_158946627.1">
    <property type="nucleotide sequence ID" value="NZ_CP046400.1"/>
</dbReference>